<dbReference type="KEGG" id="mmas:MYMAC_001279"/>
<keyword evidence="3" id="KW-1185">Reference proteome</keyword>
<feature type="compositionally biased region" description="Acidic residues" evidence="1">
    <location>
        <begin position="309"/>
        <end position="321"/>
    </location>
</feature>
<dbReference type="RefSeq" id="WP_239989377.1">
    <property type="nucleotide sequence ID" value="NZ_CP022203.1"/>
</dbReference>
<accession>A0A250JP89</accession>
<dbReference type="AlphaFoldDB" id="A0A250JP89"/>
<keyword evidence="2" id="KW-0449">Lipoprotein</keyword>
<reference evidence="2 3" key="1">
    <citation type="submission" date="2017-06" db="EMBL/GenBank/DDBJ databases">
        <title>Sequencing and comparative analysis of myxobacterial genomes.</title>
        <authorList>
            <person name="Rupp O."/>
            <person name="Goesmann A."/>
            <person name="Sogaard-Andersen L."/>
        </authorList>
    </citation>
    <scope>NUCLEOTIDE SEQUENCE [LARGE SCALE GENOMIC DNA]</scope>
    <source>
        <strain evidence="2 3">DSM 14697</strain>
    </source>
</reference>
<dbReference type="PROSITE" id="PS51257">
    <property type="entry name" value="PROKAR_LIPOPROTEIN"/>
    <property type="match status" value="1"/>
</dbReference>
<dbReference type="Proteomes" id="UP000217343">
    <property type="component" value="Chromosome"/>
</dbReference>
<evidence type="ECO:0000313" key="3">
    <source>
        <dbReference type="Proteomes" id="UP000217343"/>
    </source>
</evidence>
<protein>
    <submittedName>
        <fullName evidence="2">Lipoprotein</fullName>
    </submittedName>
</protein>
<name>A0A250JP89_9BACT</name>
<evidence type="ECO:0000313" key="2">
    <source>
        <dbReference type="EMBL" id="ATB45694.1"/>
    </source>
</evidence>
<evidence type="ECO:0000256" key="1">
    <source>
        <dbReference type="SAM" id="MobiDB-lite"/>
    </source>
</evidence>
<organism evidence="2 3">
    <name type="scientific">Corallococcus macrosporus DSM 14697</name>
    <dbReference type="NCBI Taxonomy" id="1189310"/>
    <lineage>
        <taxon>Bacteria</taxon>
        <taxon>Pseudomonadati</taxon>
        <taxon>Myxococcota</taxon>
        <taxon>Myxococcia</taxon>
        <taxon>Myxococcales</taxon>
        <taxon>Cystobacterineae</taxon>
        <taxon>Myxococcaceae</taxon>
        <taxon>Corallococcus</taxon>
    </lineage>
</organism>
<proteinExistence type="predicted"/>
<dbReference type="EMBL" id="CP022203">
    <property type="protein sequence ID" value="ATB45694.1"/>
    <property type="molecule type" value="Genomic_DNA"/>
</dbReference>
<gene>
    <name evidence="2" type="ORF">MYMAC_001279</name>
</gene>
<feature type="region of interest" description="Disordered" evidence="1">
    <location>
        <begin position="299"/>
        <end position="326"/>
    </location>
</feature>
<sequence length="491" mass="54529">MNIPPPRPSPDTPTRRDVTMARLLIVSLLVLCACSSLRGQADSMARKGLLVEAAAIYDDLSRQNPNDGELVLVRDNLRLRALTRLLSDARRARVEGRDEDAEDSLLRFLNHRAEWNTKLDGGLESSLREEVAGTRRHLQKLVGAPAGKGHALTAEQALLRKQPLLAHPELSRVARDMEWLVLQSGKASCLRLRDTSTEDSPHWRELVFRYCGHWREYAPRPASAPELFGPPSWSGTVEGLDAAQQARLEARLTQAFESSAWFSPGGPARPEFKLGGRFVTERDSQAVALTAPWTESVPYTDHEDRTETIEEPYEAEEEYTDSDGKTKTRTVTKYTTHTHTYSVPVTRYRDVPRTFEYHALRLSQAHHLAVASAATLDARRSPFVLAMQDQLSESGHEHDVTFEKGKVRPSQPSFTPAETWLDAKVEALAASFSQQLATYWQESYCSTPSLTLDEAARCARAGAAVPAQVARVLSDILGADATQVPILFASP</sequence>